<proteinExistence type="predicted"/>
<dbReference type="Proteomes" id="UP000235994">
    <property type="component" value="Unassembled WGS sequence"/>
</dbReference>
<evidence type="ECO:0000313" key="2">
    <source>
        <dbReference type="EMBL" id="PND30370.1"/>
    </source>
</evidence>
<evidence type="ECO:0000256" key="1">
    <source>
        <dbReference type="SAM" id="SignalP"/>
    </source>
</evidence>
<comment type="caution">
    <text evidence="2">The sequence shown here is derived from an EMBL/GenBank/DDBJ whole genome shotgun (WGS) entry which is preliminary data.</text>
</comment>
<accession>A0A2N8KA92</accession>
<keyword evidence="3" id="KW-1185">Reference proteome</keyword>
<protein>
    <recommendedName>
        <fullName evidence="4">ASCH domain-containing protein</fullName>
    </recommendedName>
</protein>
<evidence type="ECO:0000313" key="3">
    <source>
        <dbReference type="Proteomes" id="UP000235994"/>
    </source>
</evidence>
<feature type="signal peptide" evidence="1">
    <location>
        <begin position="1"/>
        <end position="20"/>
    </location>
</feature>
<dbReference type="EMBL" id="POQS01000009">
    <property type="protein sequence ID" value="PND30370.1"/>
    <property type="molecule type" value="Genomic_DNA"/>
</dbReference>
<name>A0A2N8KA92_9BURK</name>
<dbReference type="AlphaFoldDB" id="A0A2N8KA92"/>
<keyword evidence="1" id="KW-0732">Signal</keyword>
<sequence>MKSVLVSCALLAGLPLAAGAQDLVYGVTLGNVQAVRDVNQNLSAITGLLANQSDRAIDGVWLTFVLYDEQGREVGRLRNDVPGPLAPGQIKPIRAVTPLRFARVTALDVDAR</sequence>
<gene>
    <name evidence="2" type="ORF">C1I89_28705</name>
</gene>
<reference evidence="2 3" key="1">
    <citation type="submission" date="2018-01" db="EMBL/GenBank/DDBJ databases">
        <title>The draft genome of an aniline degradation strain ANB-1.</title>
        <authorList>
            <person name="Zhang L."/>
            <person name="Jiang J."/>
        </authorList>
    </citation>
    <scope>NUCLEOTIDE SEQUENCE [LARGE SCALE GENOMIC DNA]</scope>
    <source>
        <strain evidence="2 3">ANB-1</strain>
    </source>
</reference>
<feature type="chain" id="PRO_5014912297" description="ASCH domain-containing protein" evidence="1">
    <location>
        <begin position="21"/>
        <end position="112"/>
    </location>
</feature>
<organism evidence="2 3">
    <name type="scientific">Achromobacter pulmonis</name>
    <dbReference type="NCBI Taxonomy" id="1389932"/>
    <lineage>
        <taxon>Bacteria</taxon>
        <taxon>Pseudomonadati</taxon>
        <taxon>Pseudomonadota</taxon>
        <taxon>Betaproteobacteria</taxon>
        <taxon>Burkholderiales</taxon>
        <taxon>Alcaligenaceae</taxon>
        <taxon>Achromobacter</taxon>
    </lineage>
</organism>
<dbReference type="InterPro" id="IPR047676">
    <property type="entry name" value="FxLYD_dom"/>
</dbReference>
<evidence type="ECO:0008006" key="4">
    <source>
        <dbReference type="Google" id="ProtNLM"/>
    </source>
</evidence>
<dbReference type="NCBIfam" id="NF038353">
    <property type="entry name" value="FxLYD_dom"/>
    <property type="match status" value="1"/>
</dbReference>
<dbReference type="RefSeq" id="WP_102775683.1">
    <property type="nucleotide sequence ID" value="NZ_POQS01000009.1"/>
</dbReference>